<proteinExistence type="predicted"/>
<dbReference type="InterPro" id="IPR059177">
    <property type="entry name" value="GH29D-like_dom"/>
</dbReference>
<evidence type="ECO:0000259" key="1">
    <source>
        <dbReference type="Pfam" id="PF13290"/>
    </source>
</evidence>
<evidence type="ECO:0000313" key="2">
    <source>
        <dbReference type="EMBL" id="KKM20940.1"/>
    </source>
</evidence>
<dbReference type="EMBL" id="LAZR01013664">
    <property type="protein sequence ID" value="KKM20940.1"/>
    <property type="molecule type" value="Genomic_DNA"/>
</dbReference>
<dbReference type="Pfam" id="PF13290">
    <property type="entry name" value="CHB_HEX_C_1"/>
    <property type="match status" value="1"/>
</dbReference>
<comment type="caution">
    <text evidence="2">The sequence shown here is derived from an EMBL/GenBank/DDBJ whole genome shotgun (WGS) entry which is preliminary data.</text>
</comment>
<name>A0A0F9KZD0_9ZZZZ</name>
<sequence length="229" mass="24794">MTIRAYAEKAGMLDSAEASAAYIISWDTVATPTFSPSGSTYNSDQNIEISCTTPGATIWYTTNGDDPTDPLSTRAVYLTAVSVTGDGTSKTIRVYAEKAGMLDSAAYTIEYFWSFIFGKFVDSSSGEYDIDWWIKKLDQDGVETTVGWDKVFDGGFFAEDYALAVGIDSSDNVYVADAMSDGVLGKGEETDITCSADVDGNLGSLYFTIYSIDEGLEDGFYVWYNVAAS</sequence>
<protein>
    <recommendedName>
        <fullName evidence="1">GH29D-like beta-sandwich domain-containing protein</fullName>
    </recommendedName>
</protein>
<dbReference type="AlphaFoldDB" id="A0A0F9KZD0"/>
<accession>A0A0F9KZD0</accession>
<gene>
    <name evidence="2" type="ORF">LCGC14_1640410</name>
</gene>
<feature type="non-terminal residue" evidence="2">
    <location>
        <position position="229"/>
    </location>
</feature>
<organism evidence="2">
    <name type="scientific">marine sediment metagenome</name>
    <dbReference type="NCBI Taxonomy" id="412755"/>
    <lineage>
        <taxon>unclassified sequences</taxon>
        <taxon>metagenomes</taxon>
        <taxon>ecological metagenomes</taxon>
    </lineage>
</organism>
<reference evidence="2" key="1">
    <citation type="journal article" date="2015" name="Nature">
        <title>Complex archaea that bridge the gap between prokaryotes and eukaryotes.</title>
        <authorList>
            <person name="Spang A."/>
            <person name="Saw J.H."/>
            <person name="Jorgensen S.L."/>
            <person name="Zaremba-Niedzwiedzka K."/>
            <person name="Martijn J."/>
            <person name="Lind A.E."/>
            <person name="van Eijk R."/>
            <person name="Schleper C."/>
            <person name="Guy L."/>
            <person name="Ettema T.J."/>
        </authorList>
    </citation>
    <scope>NUCLEOTIDE SEQUENCE</scope>
</reference>
<feature type="domain" description="GH29D-like beta-sandwich" evidence="1">
    <location>
        <begin position="36"/>
        <end position="108"/>
    </location>
</feature>